<proteinExistence type="predicted"/>
<dbReference type="Proteomes" id="UP001303407">
    <property type="component" value="Chromosome"/>
</dbReference>
<evidence type="ECO:0000313" key="2">
    <source>
        <dbReference type="Proteomes" id="UP001303407"/>
    </source>
</evidence>
<organism evidence="1 2">
    <name type="scientific">Thalassobellus suaedae</name>
    <dbReference type="NCBI Taxonomy" id="3074124"/>
    <lineage>
        <taxon>Bacteria</taxon>
        <taxon>Pseudomonadati</taxon>
        <taxon>Bacteroidota</taxon>
        <taxon>Flavobacteriia</taxon>
        <taxon>Flavobacteriales</taxon>
        <taxon>Flavobacteriaceae</taxon>
        <taxon>Thalassobellus</taxon>
    </lineage>
</organism>
<evidence type="ECO:0000313" key="1">
    <source>
        <dbReference type="EMBL" id="WNH14118.1"/>
    </source>
</evidence>
<reference evidence="1 2" key="1">
    <citation type="submission" date="2023-09" db="EMBL/GenBank/DDBJ databases">
        <title>Thalassobella suaedae gen. nov., sp. nov., a marine bacterium of the family Flavobacteriaceae isolated from a halophyte Suaeda japonica.</title>
        <authorList>
            <person name="Lee S.Y."/>
            <person name="Hwang C.Y."/>
        </authorList>
    </citation>
    <scope>NUCLEOTIDE SEQUENCE [LARGE SCALE GENOMIC DNA]</scope>
    <source>
        <strain evidence="1 2">HL-DH10</strain>
    </source>
</reference>
<sequence length="256" mass="29562">MKPIYLLVLALFFCGCKVDQENVLDVEFKVVDFTFKKEFFDTHTEDERNKASAMLTSINNYFKFTKDGKLYVDSTFGKTFLNDSIFNYKIDGNIIELEGKSGKNEIILSGRREENFIDIYFENDIFKRVGLLKPKKAPINKNKELVGSYVIGGYGLGYRYQKNTNLGHDLVQSTLKSQFQFKPNDTLVMPQEFGKSFFGEHIFHYAFDGKLLVLEGEIGRFDIPVEKWQSEGTFELLPNDGYFTSLIFSLPRITNK</sequence>
<keyword evidence="2" id="KW-1185">Reference proteome</keyword>
<dbReference type="RefSeq" id="WP_415864120.1">
    <property type="nucleotide sequence ID" value="NZ_CP134536.1"/>
</dbReference>
<name>A0ABY9Y7R1_9FLAO</name>
<dbReference type="EMBL" id="CP134536">
    <property type="protein sequence ID" value="WNH14118.1"/>
    <property type="molecule type" value="Genomic_DNA"/>
</dbReference>
<protein>
    <submittedName>
        <fullName evidence="1">Uncharacterized protein</fullName>
    </submittedName>
</protein>
<accession>A0ABY9Y7R1</accession>
<gene>
    <name evidence="1" type="ORF">RHP49_07655</name>
</gene>